<protein>
    <submittedName>
        <fullName evidence="1">Uncharacterized protein</fullName>
    </submittedName>
</protein>
<gene>
    <name evidence="1" type="ORF">LOK49_LG02G02816</name>
</gene>
<organism evidence="1 2">
    <name type="scientific">Camellia lanceoleosa</name>
    <dbReference type="NCBI Taxonomy" id="1840588"/>
    <lineage>
        <taxon>Eukaryota</taxon>
        <taxon>Viridiplantae</taxon>
        <taxon>Streptophyta</taxon>
        <taxon>Embryophyta</taxon>
        <taxon>Tracheophyta</taxon>
        <taxon>Spermatophyta</taxon>
        <taxon>Magnoliopsida</taxon>
        <taxon>eudicotyledons</taxon>
        <taxon>Gunneridae</taxon>
        <taxon>Pentapetalae</taxon>
        <taxon>asterids</taxon>
        <taxon>Ericales</taxon>
        <taxon>Theaceae</taxon>
        <taxon>Camellia</taxon>
    </lineage>
</organism>
<proteinExistence type="predicted"/>
<dbReference type="EMBL" id="CM045760">
    <property type="protein sequence ID" value="KAI8026836.1"/>
    <property type="molecule type" value="Genomic_DNA"/>
</dbReference>
<accession>A0ACC0IN72</accession>
<comment type="caution">
    <text evidence="1">The sequence shown here is derived from an EMBL/GenBank/DDBJ whole genome shotgun (WGS) entry which is preliminary data.</text>
</comment>
<sequence length="89" mass="10281">MKDGKWWEHPDFAPPSQSKEEVLERVREVAVVTTNAPLWKTKQEVIDQVATSKEQRNKRSLSWELGLLKVVLESDLQKHLGPYQISKAL</sequence>
<dbReference type="Proteomes" id="UP001060215">
    <property type="component" value="Chromosome 3"/>
</dbReference>
<evidence type="ECO:0000313" key="1">
    <source>
        <dbReference type="EMBL" id="KAI8026836.1"/>
    </source>
</evidence>
<reference evidence="1 2" key="1">
    <citation type="journal article" date="2022" name="Plant J.">
        <title>Chromosome-level genome of Camellia lanceoleosa provides a valuable resource for understanding genome evolution and self-incompatibility.</title>
        <authorList>
            <person name="Gong W."/>
            <person name="Xiao S."/>
            <person name="Wang L."/>
            <person name="Liao Z."/>
            <person name="Chang Y."/>
            <person name="Mo W."/>
            <person name="Hu G."/>
            <person name="Li W."/>
            <person name="Zhao G."/>
            <person name="Zhu H."/>
            <person name="Hu X."/>
            <person name="Ji K."/>
            <person name="Xiang X."/>
            <person name="Song Q."/>
            <person name="Yuan D."/>
            <person name="Jin S."/>
            <person name="Zhang L."/>
        </authorList>
    </citation>
    <scope>NUCLEOTIDE SEQUENCE [LARGE SCALE GENOMIC DNA]</scope>
    <source>
        <strain evidence="1">SQ_2022a</strain>
    </source>
</reference>
<name>A0ACC0IN72_9ERIC</name>
<keyword evidence="2" id="KW-1185">Reference proteome</keyword>
<evidence type="ECO:0000313" key="2">
    <source>
        <dbReference type="Proteomes" id="UP001060215"/>
    </source>
</evidence>